<evidence type="ECO:0000256" key="7">
    <source>
        <dbReference type="PROSITE-ProRule" id="PRU00023"/>
    </source>
</evidence>
<evidence type="ECO:0000256" key="5">
    <source>
        <dbReference type="ARBA" id="ARBA00023043"/>
    </source>
</evidence>
<dbReference type="Pfam" id="PF00018">
    <property type="entry name" value="SH3_1"/>
    <property type="match status" value="1"/>
</dbReference>
<dbReference type="AlphaFoldDB" id="A0A2K5WCT4"/>
<dbReference type="Bgee" id="ENSMFAG00000003807">
    <property type="expression patterns" value="Expressed in lung and 13 other cell types or tissues"/>
</dbReference>
<dbReference type="GO" id="GO:0042981">
    <property type="term" value="P:regulation of apoptotic process"/>
    <property type="evidence" value="ECO:0007669"/>
    <property type="project" value="InterPro"/>
</dbReference>
<dbReference type="PANTHER" id="PTHR24131">
    <property type="entry name" value="APOPTOSIS-STIMULATING OF P53 PROTEIN"/>
    <property type="match status" value="1"/>
</dbReference>
<dbReference type="PROSITE" id="PS50002">
    <property type="entry name" value="SH3"/>
    <property type="match status" value="1"/>
</dbReference>
<dbReference type="SMART" id="SM00326">
    <property type="entry name" value="SH3"/>
    <property type="match status" value="1"/>
</dbReference>
<dbReference type="PROSITE" id="PS50297">
    <property type="entry name" value="ANK_REP_REGION"/>
    <property type="match status" value="2"/>
</dbReference>
<dbReference type="PANTHER" id="PTHR24131:SF8">
    <property type="entry name" value="APOPTOSIS-STIMULATING OF P53 PROTEIN 2"/>
    <property type="match status" value="1"/>
</dbReference>
<evidence type="ECO:0000313" key="11">
    <source>
        <dbReference type="Ensembl" id="ENSMFAP00000034855.2"/>
    </source>
</evidence>
<dbReference type="PRINTS" id="PR00452">
    <property type="entry name" value="SH3DOMAIN"/>
</dbReference>
<keyword evidence="2 8" id="KW-0728">SH3 domain</keyword>
<dbReference type="GO" id="GO:0002039">
    <property type="term" value="F:p53 binding"/>
    <property type="evidence" value="ECO:0007669"/>
    <property type="project" value="InterPro"/>
</dbReference>
<dbReference type="InterPro" id="IPR036770">
    <property type="entry name" value="Ankyrin_rpt-contain_sf"/>
</dbReference>
<reference evidence="11" key="3">
    <citation type="submission" date="2025-09" db="UniProtKB">
        <authorList>
            <consortium name="Ensembl"/>
        </authorList>
    </citation>
    <scope>IDENTIFICATION</scope>
</reference>
<keyword evidence="4" id="KW-0677">Repeat</keyword>
<feature type="compositionally biased region" description="Polar residues" evidence="9">
    <location>
        <begin position="1"/>
        <end position="22"/>
    </location>
</feature>
<keyword evidence="5 7" id="KW-0040">ANK repeat</keyword>
<dbReference type="PROSITE" id="PS50088">
    <property type="entry name" value="ANK_REPEAT"/>
    <property type="match status" value="2"/>
</dbReference>
<dbReference type="Proteomes" id="UP000233100">
    <property type="component" value="Chromosome 1"/>
</dbReference>
<evidence type="ECO:0000313" key="12">
    <source>
        <dbReference type="Proteomes" id="UP000233100"/>
    </source>
</evidence>
<feature type="compositionally biased region" description="Pro residues" evidence="9">
    <location>
        <begin position="256"/>
        <end position="265"/>
    </location>
</feature>
<organism evidence="11 12">
    <name type="scientific">Macaca fascicularis</name>
    <name type="common">Crab-eating macaque</name>
    <name type="synonym">Cynomolgus monkey</name>
    <dbReference type="NCBI Taxonomy" id="9541"/>
    <lineage>
        <taxon>Eukaryota</taxon>
        <taxon>Metazoa</taxon>
        <taxon>Chordata</taxon>
        <taxon>Craniata</taxon>
        <taxon>Vertebrata</taxon>
        <taxon>Euteleostomi</taxon>
        <taxon>Mammalia</taxon>
        <taxon>Eutheria</taxon>
        <taxon>Euarchontoglires</taxon>
        <taxon>Primates</taxon>
        <taxon>Haplorrhini</taxon>
        <taxon>Catarrhini</taxon>
        <taxon>Cercopithecidae</taxon>
        <taxon>Cercopithecinae</taxon>
        <taxon>Macaca</taxon>
    </lineage>
</organism>
<accession>A0A2K5WCT4</accession>
<dbReference type="InterPro" id="IPR002110">
    <property type="entry name" value="Ankyrin_rpt"/>
</dbReference>
<evidence type="ECO:0000256" key="3">
    <source>
        <dbReference type="ARBA" id="ARBA00022703"/>
    </source>
</evidence>
<keyword evidence="6" id="KW-0539">Nucleus</keyword>
<dbReference type="Ensembl" id="ENSMFAT00000009086.2">
    <property type="protein sequence ID" value="ENSMFAP00000034855.2"/>
    <property type="gene ID" value="ENSMFAG00000003807.2"/>
</dbReference>
<dbReference type="SMART" id="SM00248">
    <property type="entry name" value="ANK"/>
    <property type="match status" value="2"/>
</dbReference>
<reference evidence="11" key="2">
    <citation type="submission" date="2025-08" db="UniProtKB">
        <authorList>
            <consortium name="Ensembl"/>
        </authorList>
    </citation>
    <scope>IDENTIFICATION</scope>
</reference>
<evidence type="ECO:0000256" key="2">
    <source>
        <dbReference type="ARBA" id="ARBA00022443"/>
    </source>
</evidence>
<comment type="subcellular location">
    <subcellularLocation>
        <location evidence="1">Nucleus</location>
    </subcellularLocation>
</comment>
<evidence type="ECO:0000256" key="4">
    <source>
        <dbReference type="ARBA" id="ARBA00022737"/>
    </source>
</evidence>
<evidence type="ECO:0000256" key="6">
    <source>
        <dbReference type="ARBA" id="ARBA00023242"/>
    </source>
</evidence>
<feature type="repeat" description="ANK" evidence="7">
    <location>
        <begin position="325"/>
        <end position="357"/>
    </location>
</feature>
<evidence type="ECO:0000256" key="1">
    <source>
        <dbReference type="ARBA" id="ARBA00004123"/>
    </source>
</evidence>
<feature type="repeat" description="ANK" evidence="7">
    <location>
        <begin position="358"/>
        <end position="390"/>
    </location>
</feature>
<dbReference type="GO" id="GO:0006915">
    <property type="term" value="P:apoptotic process"/>
    <property type="evidence" value="ECO:0007669"/>
    <property type="project" value="UniProtKB-KW"/>
</dbReference>
<feature type="region of interest" description="Disordered" evidence="9">
    <location>
        <begin position="1"/>
        <end position="137"/>
    </location>
</feature>
<dbReference type="SUPFAM" id="SSF50044">
    <property type="entry name" value="SH3-domain"/>
    <property type="match status" value="1"/>
</dbReference>
<feature type="compositionally biased region" description="Polar residues" evidence="9">
    <location>
        <begin position="49"/>
        <end position="59"/>
    </location>
</feature>
<dbReference type="InterPro" id="IPR036028">
    <property type="entry name" value="SH3-like_dom_sf"/>
</dbReference>
<dbReference type="VEuPathDB" id="HostDB:ENSMFAG00000003807"/>
<dbReference type="Pfam" id="PF12796">
    <property type="entry name" value="Ank_2"/>
    <property type="match status" value="1"/>
</dbReference>
<dbReference type="GeneTree" id="ENSGT00940000153463"/>
<feature type="domain" description="SH3" evidence="10">
    <location>
        <begin position="424"/>
        <end position="486"/>
    </location>
</feature>
<sequence length="492" mass="54278">MYTQQQAPGKNFQQAVQSALTKTHTRGPHFSSVYGKPVIAAAQNQQQQPENIYSNSQGKPGSPEPETEPVSSVQENHENERIPRPLSPTKLLPFLSNPYRNQSDADLEALRKKLSNAPRPLKKRSSITEPEGPNGPNIQKLLYQRTTIAAMETISVPSYPSKSASVTASSESPVEIQNPYLHVEPEKEVVSLVPESLSPEDVGSASTENSDMPVASPGLDYEPEGVPDNSPNLQKNPEEPNPESPHLLDVYLEEYPPYPPPPYPSGEPEGPGEDSVSMRPPEITGQVSLPPVSNVLSHGLFWSPLLGYGLLGGHILLPSFLPNDEGITALHNAVCAGHTEIVKFLVQFGVNVNAADSDGWTPLHCAASCNNVQVCKFLVESGAAVFAMTYSDMQTAADKCEEMEEGYTQCSQFLYGVQEKMGIMNKGVIYALWDYEPQNDDELPMKEGDCMTIIHREDEDEIEWWWARLNDKEGYVPRNLLGERVEERKSQL</sequence>
<reference evidence="11 12" key="1">
    <citation type="submission" date="2013-03" db="EMBL/GenBank/DDBJ databases">
        <authorList>
            <person name="Warren W."/>
            <person name="Wilson R.K."/>
        </authorList>
    </citation>
    <scope>NUCLEOTIDE SEQUENCE</scope>
</reference>
<keyword evidence="12" id="KW-1185">Reference proteome</keyword>
<dbReference type="FunFam" id="1.25.40.20:FF:000008">
    <property type="entry name" value="Apoptosis-stimulating of p53 protein 2 isoform 1"/>
    <property type="match status" value="1"/>
</dbReference>
<dbReference type="PRINTS" id="PR01887">
    <property type="entry name" value="SPECTRNALPHA"/>
</dbReference>
<name>A0A2K5WCT4_MACFA</name>
<dbReference type="Gene3D" id="1.25.40.20">
    <property type="entry name" value="Ankyrin repeat-containing domain"/>
    <property type="match status" value="1"/>
</dbReference>
<dbReference type="SUPFAM" id="SSF48403">
    <property type="entry name" value="Ankyrin repeat"/>
    <property type="match status" value="1"/>
</dbReference>
<evidence type="ECO:0000256" key="9">
    <source>
        <dbReference type="SAM" id="MobiDB-lite"/>
    </source>
</evidence>
<feature type="region of interest" description="Disordered" evidence="9">
    <location>
        <begin position="191"/>
        <end position="284"/>
    </location>
</feature>
<dbReference type="InterPro" id="IPR047163">
    <property type="entry name" value="ASPP1/2"/>
</dbReference>
<evidence type="ECO:0000256" key="8">
    <source>
        <dbReference type="PROSITE-ProRule" id="PRU00192"/>
    </source>
</evidence>
<proteinExistence type="predicted"/>
<dbReference type="GO" id="GO:0005634">
    <property type="term" value="C:nucleus"/>
    <property type="evidence" value="ECO:0007669"/>
    <property type="project" value="UniProtKB-SubCell"/>
</dbReference>
<dbReference type="InterPro" id="IPR001452">
    <property type="entry name" value="SH3_domain"/>
</dbReference>
<keyword evidence="3" id="KW-0053">Apoptosis</keyword>
<dbReference type="CDD" id="cd11953">
    <property type="entry name" value="SH3_ASPP2"/>
    <property type="match status" value="1"/>
</dbReference>
<evidence type="ECO:0000259" key="10">
    <source>
        <dbReference type="PROSITE" id="PS50002"/>
    </source>
</evidence>
<protein>
    <recommendedName>
        <fullName evidence="10">SH3 domain-containing protein</fullName>
    </recommendedName>
</protein>